<evidence type="ECO:0000256" key="1">
    <source>
        <dbReference type="ARBA" id="ARBA00022676"/>
    </source>
</evidence>
<dbReference type="PANTHER" id="PTHR12526">
    <property type="entry name" value="GLYCOSYLTRANSFERASE"/>
    <property type="match status" value="1"/>
</dbReference>
<proteinExistence type="predicted"/>
<evidence type="ECO:0000259" key="4">
    <source>
        <dbReference type="Pfam" id="PF13579"/>
    </source>
</evidence>
<gene>
    <name evidence="5" type="ORF">PVK37_16350</name>
</gene>
<dbReference type="Pfam" id="PF00534">
    <property type="entry name" value="Glycos_transf_1"/>
    <property type="match status" value="1"/>
</dbReference>
<dbReference type="Proteomes" id="UP001219605">
    <property type="component" value="Chromosome"/>
</dbReference>
<protein>
    <submittedName>
        <fullName evidence="5">Glycosyltransferase family 4 protein</fullName>
    </submittedName>
</protein>
<dbReference type="SUPFAM" id="SSF53756">
    <property type="entry name" value="UDP-Glycosyltransferase/glycogen phosphorylase"/>
    <property type="match status" value="1"/>
</dbReference>
<evidence type="ECO:0000313" key="5">
    <source>
        <dbReference type="EMBL" id="WDZ87862.1"/>
    </source>
</evidence>
<reference evidence="5 6" key="1">
    <citation type="submission" date="2023-02" db="EMBL/GenBank/DDBJ databases">
        <authorList>
            <person name="Mo P."/>
        </authorList>
    </citation>
    <scope>NUCLEOTIDE SEQUENCE [LARGE SCALE GENOMIC DNA]</scope>
    <source>
        <strain evidence="5 6">HUAS 3</strain>
    </source>
</reference>
<keyword evidence="1" id="KW-0328">Glycosyltransferase</keyword>
<dbReference type="InterPro" id="IPR028098">
    <property type="entry name" value="Glyco_trans_4-like_N"/>
</dbReference>
<dbReference type="RefSeq" id="WP_275034881.1">
    <property type="nucleotide sequence ID" value="NZ_CP118615.1"/>
</dbReference>
<accession>A0ABY7ZXP7</accession>
<dbReference type="Pfam" id="PF13579">
    <property type="entry name" value="Glyco_trans_4_4"/>
    <property type="match status" value="1"/>
</dbReference>
<evidence type="ECO:0000259" key="3">
    <source>
        <dbReference type="Pfam" id="PF00534"/>
    </source>
</evidence>
<keyword evidence="6" id="KW-1185">Reference proteome</keyword>
<dbReference type="CDD" id="cd03794">
    <property type="entry name" value="GT4_WbuB-like"/>
    <property type="match status" value="1"/>
</dbReference>
<sequence length="424" mass="45361">MRIGLLTQWFDPEPGPAALPGMLARALVHRGHQVQVLTGFPNYPTGSLPPGYRMARRLDEVDGGTRIRRVALYPSHDRSAARRLVNYGSFALSALVSGTGALRDLDAIWVYNSPITVALPMWFTRYVHRVPVLLHVLDVWPDSAVATGFLGGGPVSRLAERGMAAWCGGMYRAAARVAYVSPGAGELLARRGVPREKLVHVPVWADERLPARAADLRGELGIRADQVVLVYAGALGEAQGLDSLIDACARFRDPRLVCLVAGSGTTEGRLRDRVATAGVTNVRFLGQVPRDRMPALMATGDAHYVSLRPGGMSAYTMPSKVQAILAAGRALLVAAEGDAAAVARDSGAGITARPGDPDSIAEGLRELCDLGREKLDLLGRAGRTHYDRFFSVATGAERVERALAGMVAAGRPVRASRRRRRAAG</sequence>
<evidence type="ECO:0000256" key="2">
    <source>
        <dbReference type="ARBA" id="ARBA00022679"/>
    </source>
</evidence>
<dbReference type="PANTHER" id="PTHR12526:SF622">
    <property type="entry name" value="GLYCOSYLTRANSFERASE (GROUP I)"/>
    <property type="match status" value="1"/>
</dbReference>
<organism evidence="5 6">
    <name type="scientific">Micromonospora cathayae</name>
    <dbReference type="NCBI Taxonomy" id="3028804"/>
    <lineage>
        <taxon>Bacteria</taxon>
        <taxon>Bacillati</taxon>
        <taxon>Actinomycetota</taxon>
        <taxon>Actinomycetes</taxon>
        <taxon>Micromonosporales</taxon>
        <taxon>Micromonosporaceae</taxon>
        <taxon>Micromonospora</taxon>
    </lineage>
</organism>
<feature type="domain" description="Glycosyltransferase subfamily 4-like N-terminal" evidence="4">
    <location>
        <begin position="21"/>
        <end position="204"/>
    </location>
</feature>
<keyword evidence="2" id="KW-0808">Transferase</keyword>
<dbReference type="EMBL" id="CP118615">
    <property type="protein sequence ID" value="WDZ87862.1"/>
    <property type="molecule type" value="Genomic_DNA"/>
</dbReference>
<feature type="domain" description="Glycosyl transferase family 1" evidence="3">
    <location>
        <begin position="216"/>
        <end position="383"/>
    </location>
</feature>
<dbReference type="InterPro" id="IPR001296">
    <property type="entry name" value="Glyco_trans_1"/>
</dbReference>
<name>A0ABY7ZXP7_9ACTN</name>
<evidence type="ECO:0000313" key="6">
    <source>
        <dbReference type="Proteomes" id="UP001219605"/>
    </source>
</evidence>
<dbReference type="Gene3D" id="3.40.50.2000">
    <property type="entry name" value="Glycogen Phosphorylase B"/>
    <property type="match status" value="2"/>
</dbReference>